<dbReference type="EMBL" id="JBHTHZ010000010">
    <property type="protein sequence ID" value="MFD0794328.1"/>
    <property type="molecule type" value="Genomic_DNA"/>
</dbReference>
<reference evidence="3" key="1">
    <citation type="journal article" date="2019" name="Int. J. Syst. Evol. Microbiol.">
        <title>The Global Catalogue of Microorganisms (GCM) 10K type strain sequencing project: providing services to taxonomists for standard genome sequencing and annotation.</title>
        <authorList>
            <consortium name="The Broad Institute Genomics Platform"/>
            <consortium name="The Broad Institute Genome Sequencing Center for Infectious Disease"/>
            <person name="Wu L."/>
            <person name="Ma J."/>
        </authorList>
    </citation>
    <scope>NUCLEOTIDE SEQUENCE [LARGE SCALE GENOMIC DNA]</scope>
    <source>
        <strain evidence="3">CCUG 61484</strain>
    </source>
</reference>
<keyword evidence="3" id="KW-1185">Reference proteome</keyword>
<organism evidence="2 3">
    <name type="scientific">Mucilaginibacter litoreus</name>
    <dbReference type="NCBI Taxonomy" id="1048221"/>
    <lineage>
        <taxon>Bacteria</taxon>
        <taxon>Pseudomonadati</taxon>
        <taxon>Bacteroidota</taxon>
        <taxon>Sphingobacteriia</taxon>
        <taxon>Sphingobacteriales</taxon>
        <taxon>Sphingobacteriaceae</taxon>
        <taxon>Mucilaginibacter</taxon>
    </lineage>
</organism>
<keyword evidence="1" id="KW-0812">Transmembrane</keyword>
<keyword evidence="1" id="KW-1133">Transmembrane helix</keyword>
<proteinExistence type="predicted"/>
<evidence type="ECO:0000313" key="3">
    <source>
        <dbReference type="Proteomes" id="UP001597010"/>
    </source>
</evidence>
<protein>
    <submittedName>
        <fullName evidence="2">Tetratricopeptide repeat protein</fullName>
    </submittedName>
</protein>
<dbReference type="RefSeq" id="WP_377115506.1">
    <property type="nucleotide sequence ID" value="NZ_JBHTHZ010000010.1"/>
</dbReference>
<keyword evidence="1" id="KW-0472">Membrane</keyword>
<sequence length="344" mass="38977">MNESLNPQSSDVPEVLSCKNCNDLDVVHGYPILLCANCRNKFINYPIPLWVRLFGAGICLILVISLIWLPANFTAAIAISRAEKAEKNKDYITEQHELEKAFKTAPNSSDVLEHLMIASFYNDDFETLSDASAKLGNRPIEDSVMLNKLNYIITQSRLYAPSDTFNIVFKNYAAKKIPDSTLARYVKHNPFDIYASYLLASTYDETKQYELADPLLSHILDIDSEYIPAIYYKTKVKRALNQIDSSLFYCNRILQLNHQSVYGLAAKARTLLKTGNLQEGLKLAQQSHDLNKNDGYGTATLAIAYHLNKNFKKRDFILQTAAKDSLTTYYIIFAKDVISNKNQL</sequence>
<accession>A0ABW3ATD4</accession>
<dbReference type="Gene3D" id="1.25.40.10">
    <property type="entry name" value="Tetratricopeptide repeat domain"/>
    <property type="match status" value="1"/>
</dbReference>
<comment type="caution">
    <text evidence="2">The sequence shown here is derived from an EMBL/GenBank/DDBJ whole genome shotgun (WGS) entry which is preliminary data.</text>
</comment>
<evidence type="ECO:0000313" key="2">
    <source>
        <dbReference type="EMBL" id="MFD0794328.1"/>
    </source>
</evidence>
<evidence type="ECO:0000256" key="1">
    <source>
        <dbReference type="SAM" id="Phobius"/>
    </source>
</evidence>
<gene>
    <name evidence="2" type="ORF">ACFQZX_11930</name>
</gene>
<dbReference type="InterPro" id="IPR011990">
    <property type="entry name" value="TPR-like_helical_dom_sf"/>
</dbReference>
<dbReference type="SUPFAM" id="SSF48452">
    <property type="entry name" value="TPR-like"/>
    <property type="match status" value="1"/>
</dbReference>
<feature type="transmembrane region" description="Helical" evidence="1">
    <location>
        <begin position="49"/>
        <end position="71"/>
    </location>
</feature>
<name>A0ABW3ATD4_9SPHI</name>
<dbReference type="Proteomes" id="UP001597010">
    <property type="component" value="Unassembled WGS sequence"/>
</dbReference>